<name>A0A1H0SK60_SELRU</name>
<evidence type="ECO:0000313" key="2">
    <source>
        <dbReference type="EMBL" id="SDP41618.1"/>
    </source>
</evidence>
<keyword evidence="1" id="KW-0732">Signal</keyword>
<dbReference type="Proteomes" id="UP000182412">
    <property type="component" value="Unassembled WGS sequence"/>
</dbReference>
<evidence type="ECO:0000256" key="1">
    <source>
        <dbReference type="SAM" id="SignalP"/>
    </source>
</evidence>
<gene>
    <name evidence="2" type="ORF">SAMN05216366_1184</name>
</gene>
<proteinExistence type="predicted"/>
<dbReference type="RefSeq" id="WP_074572432.1">
    <property type="nucleotide sequence ID" value="NZ_FNJQ01000018.1"/>
</dbReference>
<dbReference type="AlphaFoldDB" id="A0A1H0SK60"/>
<organism evidence="2 3">
    <name type="scientific">Selenomonas ruminantium</name>
    <dbReference type="NCBI Taxonomy" id="971"/>
    <lineage>
        <taxon>Bacteria</taxon>
        <taxon>Bacillati</taxon>
        <taxon>Bacillota</taxon>
        <taxon>Negativicutes</taxon>
        <taxon>Selenomonadales</taxon>
        <taxon>Selenomonadaceae</taxon>
        <taxon>Selenomonas</taxon>
    </lineage>
</organism>
<evidence type="ECO:0000313" key="3">
    <source>
        <dbReference type="Proteomes" id="UP000182412"/>
    </source>
</evidence>
<dbReference type="EMBL" id="FNJQ01000018">
    <property type="protein sequence ID" value="SDP41618.1"/>
    <property type="molecule type" value="Genomic_DNA"/>
</dbReference>
<dbReference type="OrthoDB" id="1669232at2"/>
<feature type="signal peptide" evidence="1">
    <location>
        <begin position="1"/>
        <end position="23"/>
    </location>
</feature>
<protein>
    <submittedName>
        <fullName evidence="2">Uncharacterized protein</fullName>
    </submittedName>
</protein>
<feature type="chain" id="PRO_5010285285" evidence="1">
    <location>
        <begin position="24"/>
        <end position="142"/>
    </location>
</feature>
<reference evidence="2 3" key="1">
    <citation type="submission" date="2016-10" db="EMBL/GenBank/DDBJ databases">
        <authorList>
            <person name="de Groot N.N."/>
        </authorList>
    </citation>
    <scope>NUCLEOTIDE SEQUENCE [LARGE SCALE GENOMIC DNA]</scope>
    <source>
        <strain evidence="2 3">S137</strain>
    </source>
</reference>
<sequence>MKLGRILPLLCGLLLLAMPAAFAMENMEFVDATGPTGYYVDTKSINYATRAELQPDGKKKDYEIVRARVAVIKARTNRCYTYLMEFNKEKMVYRTLSCKVQAYDTKKVVEENKDVSPELPFVETSPMQTVVDFIYEQPRKGN</sequence>
<accession>A0A1H0SK60</accession>